<evidence type="ECO:0000256" key="1">
    <source>
        <dbReference type="SAM" id="Phobius"/>
    </source>
</evidence>
<dbReference type="EMBL" id="FRYK01000002">
    <property type="protein sequence ID" value="SHO73295.1"/>
    <property type="molecule type" value="Genomic_DNA"/>
</dbReference>
<protein>
    <recommendedName>
        <fullName evidence="4">ATP-grasp domain-containing protein</fullName>
    </recommendedName>
</protein>
<dbReference type="RefSeq" id="WP_073583246.1">
    <property type="nucleotide sequence ID" value="NZ_CBCSEA010000016.1"/>
</dbReference>
<name>A0A1M7ZWM6_9FLAO</name>
<organism evidence="2 3">
    <name type="scientific">Flavobacterium cucumis</name>
    <dbReference type="NCBI Taxonomy" id="416016"/>
    <lineage>
        <taxon>Bacteria</taxon>
        <taxon>Pseudomonadati</taxon>
        <taxon>Bacteroidota</taxon>
        <taxon>Flavobacteriia</taxon>
        <taxon>Flavobacteriales</taxon>
        <taxon>Flavobacteriaceae</taxon>
        <taxon>Flavobacterium</taxon>
    </lineage>
</organism>
<evidence type="ECO:0000313" key="2">
    <source>
        <dbReference type="EMBL" id="SHO73295.1"/>
    </source>
</evidence>
<accession>A0A1M7ZWM6</accession>
<gene>
    <name evidence="2" type="ORF">SAMN05443547_1652</name>
</gene>
<keyword evidence="3" id="KW-1185">Reference proteome</keyword>
<sequence>MKIAILYNKSEKLHSTNWSLEWEDYCKKNNLEYSVINPYEIGVVLILMQFDIVLWHYSNYSFKDMLMAKNILNTLAFHGKKVFPSFNDAWHFDDKLSETYLLESIHAPIPKSFYYFDIEALKRAIQNKEISFPIVAKLRNGSGSHNVKKIDAAKELLDYGKKMFSSGISSAPSLLYKASSNIQSSKSLKTFISRAKRIPEFLRSLANAKKFNVERGYVYLQEFIPNDGYDLKIVVVGDKLSFIGRNIRQGEFRASGGGDLFYDRTKVTKNVIDSAFKTSDKLGFECMGYDYVVDSKSGEGKIIEISYGFSHHAVLAADGYFNREGVWFDNAFNVPNEILKRLIIKSKNQ</sequence>
<keyword evidence="1" id="KW-0472">Membrane</keyword>
<dbReference type="OrthoDB" id="1704979at2"/>
<keyword evidence="1" id="KW-1133">Transmembrane helix</keyword>
<evidence type="ECO:0008006" key="4">
    <source>
        <dbReference type="Google" id="ProtNLM"/>
    </source>
</evidence>
<dbReference type="Proteomes" id="UP000184611">
    <property type="component" value="Unassembled WGS sequence"/>
</dbReference>
<keyword evidence="1" id="KW-0812">Transmembrane</keyword>
<dbReference type="GO" id="GO:0009432">
    <property type="term" value="P:SOS response"/>
    <property type="evidence" value="ECO:0007669"/>
    <property type="project" value="TreeGrafter"/>
</dbReference>
<dbReference type="AlphaFoldDB" id="A0A1M7ZWM6"/>
<evidence type="ECO:0000313" key="3">
    <source>
        <dbReference type="Proteomes" id="UP000184611"/>
    </source>
</evidence>
<feature type="transmembrane region" description="Helical" evidence="1">
    <location>
        <begin position="39"/>
        <end position="57"/>
    </location>
</feature>
<dbReference type="GO" id="GO:0018169">
    <property type="term" value="F:ribosomal S6-glutamic acid ligase activity"/>
    <property type="evidence" value="ECO:0007669"/>
    <property type="project" value="TreeGrafter"/>
</dbReference>
<dbReference type="Gene3D" id="3.30.470.20">
    <property type="entry name" value="ATP-grasp fold, B domain"/>
    <property type="match status" value="1"/>
</dbReference>
<proteinExistence type="predicted"/>
<dbReference type="GO" id="GO:0005737">
    <property type="term" value="C:cytoplasm"/>
    <property type="evidence" value="ECO:0007669"/>
    <property type="project" value="TreeGrafter"/>
</dbReference>
<dbReference type="Gene3D" id="3.30.1490.20">
    <property type="entry name" value="ATP-grasp fold, A domain"/>
    <property type="match status" value="1"/>
</dbReference>
<dbReference type="GO" id="GO:0005524">
    <property type="term" value="F:ATP binding"/>
    <property type="evidence" value="ECO:0007669"/>
    <property type="project" value="InterPro"/>
</dbReference>
<dbReference type="PANTHER" id="PTHR21621">
    <property type="entry name" value="RIBOSOMAL PROTEIN S6 MODIFICATION PROTEIN"/>
    <property type="match status" value="1"/>
</dbReference>
<dbReference type="PANTHER" id="PTHR21621:SF0">
    <property type="entry name" value="BETA-CITRYLGLUTAMATE SYNTHASE B-RELATED"/>
    <property type="match status" value="1"/>
</dbReference>
<dbReference type="SUPFAM" id="SSF56059">
    <property type="entry name" value="Glutathione synthetase ATP-binding domain-like"/>
    <property type="match status" value="1"/>
</dbReference>
<reference evidence="3" key="1">
    <citation type="submission" date="2016-12" db="EMBL/GenBank/DDBJ databases">
        <authorList>
            <person name="Varghese N."/>
            <person name="Submissions S."/>
        </authorList>
    </citation>
    <scope>NUCLEOTIDE SEQUENCE [LARGE SCALE GENOMIC DNA]</scope>
    <source>
        <strain evidence="3">DSM 18830</strain>
    </source>
</reference>
<dbReference type="STRING" id="416016.SAMN05443547_1652"/>
<dbReference type="InterPro" id="IPR013815">
    <property type="entry name" value="ATP_grasp_subdomain_1"/>
</dbReference>